<dbReference type="Gene3D" id="3.40.30.10">
    <property type="entry name" value="Glutaredoxin"/>
    <property type="match status" value="1"/>
</dbReference>
<evidence type="ECO:0000313" key="2">
    <source>
        <dbReference type="EMBL" id="TSJ65085.1"/>
    </source>
</evidence>
<sequence length="111" mass="13153">MEYFERLATVEEAEQFIEESDVAFLYISQENCSVCHGLKPQVKKVMDQYPKIQTAEIRTDDAPEVASKFHIFTVPVLLLFVDGKEYHREARSVFMQKFDEKIKELYENYFD</sequence>
<evidence type="ECO:0000259" key="1">
    <source>
        <dbReference type="Pfam" id="PF00085"/>
    </source>
</evidence>
<evidence type="ECO:0000313" key="3">
    <source>
        <dbReference type="Proteomes" id="UP000316425"/>
    </source>
</evidence>
<dbReference type="Proteomes" id="UP000316425">
    <property type="component" value="Unassembled WGS sequence"/>
</dbReference>
<accession>A0A556PL15</accession>
<dbReference type="InterPro" id="IPR013766">
    <property type="entry name" value="Thioredoxin_domain"/>
</dbReference>
<dbReference type="CDD" id="cd02947">
    <property type="entry name" value="TRX_family"/>
    <property type="match status" value="1"/>
</dbReference>
<dbReference type="InterPro" id="IPR036249">
    <property type="entry name" value="Thioredoxin-like_sf"/>
</dbReference>
<dbReference type="RefSeq" id="WP_144088849.1">
    <property type="nucleotide sequence ID" value="NZ_VMHE01000012.1"/>
</dbReference>
<feature type="domain" description="Thioredoxin" evidence="1">
    <location>
        <begin position="14"/>
        <end position="88"/>
    </location>
</feature>
<proteinExistence type="predicted"/>
<dbReference type="SUPFAM" id="SSF52833">
    <property type="entry name" value="Thioredoxin-like"/>
    <property type="match status" value="1"/>
</dbReference>
<comment type="caution">
    <text evidence="2">The sequence shown here is derived from an EMBL/GenBank/DDBJ whole genome shotgun (WGS) entry which is preliminary data.</text>
</comment>
<organism evidence="2 3">
    <name type="scientific">Allobacillus salarius</name>
    <dbReference type="NCBI Taxonomy" id="1955272"/>
    <lineage>
        <taxon>Bacteria</taxon>
        <taxon>Bacillati</taxon>
        <taxon>Bacillota</taxon>
        <taxon>Bacilli</taxon>
        <taxon>Bacillales</taxon>
        <taxon>Bacillaceae</taxon>
        <taxon>Allobacillus</taxon>
    </lineage>
</organism>
<gene>
    <name evidence="2" type="ORF">FPQ13_08125</name>
</gene>
<dbReference type="OrthoDB" id="411356at2"/>
<dbReference type="EMBL" id="VMHE01000012">
    <property type="protein sequence ID" value="TSJ65085.1"/>
    <property type="molecule type" value="Genomic_DNA"/>
</dbReference>
<reference evidence="2 3" key="1">
    <citation type="submission" date="2019-07" db="EMBL/GenBank/DDBJ databases">
        <title>Allobacillus sp. nov. SKP isolated from shrimp paste of Euphausiacea.</title>
        <authorList>
            <person name="Kanchanasin P."/>
            <person name="Tanasupawat S."/>
            <person name="Shi W."/>
            <person name="Wu L."/>
            <person name="Ma J."/>
        </authorList>
    </citation>
    <scope>NUCLEOTIDE SEQUENCE [LARGE SCALE GENOMIC DNA]</scope>
    <source>
        <strain evidence="2 3">SKP4-8</strain>
    </source>
</reference>
<keyword evidence="3" id="KW-1185">Reference proteome</keyword>
<dbReference type="AlphaFoldDB" id="A0A556PL15"/>
<protein>
    <submittedName>
        <fullName evidence="2">Thioredoxin family protein</fullName>
    </submittedName>
</protein>
<name>A0A556PL15_9BACI</name>
<dbReference type="Pfam" id="PF00085">
    <property type="entry name" value="Thioredoxin"/>
    <property type="match status" value="1"/>
</dbReference>